<keyword evidence="4" id="KW-1185">Reference proteome</keyword>
<organism evidence="3 4">
    <name type="scientific">Myriangium duriaei CBS 260.36</name>
    <dbReference type="NCBI Taxonomy" id="1168546"/>
    <lineage>
        <taxon>Eukaryota</taxon>
        <taxon>Fungi</taxon>
        <taxon>Dikarya</taxon>
        <taxon>Ascomycota</taxon>
        <taxon>Pezizomycotina</taxon>
        <taxon>Dothideomycetes</taxon>
        <taxon>Dothideomycetidae</taxon>
        <taxon>Myriangiales</taxon>
        <taxon>Myriangiaceae</taxon>
        <taxon>Myriangium</taxon>
    </lineage>
</organism>
<evidence type="ECO:0000256" key="1">
    <source>
        <dbReference type="SAM" id="MobiDB-lite"/>
    </source>
</evidence>
<dbReference type="OrthoDB" id="5308060at2759"/>
<sequence length="408" mass="45658">MTDAQYLFDLAARQYNETAEVIERHFENVADQIRDWMPRRMQHIVPPPPPKRSIPATYLSSLQTWALRNRALTAGIVAFVGTGAVYLLFQRRSYRQKRRARRTATGARTEVVVLAGSPTSPLTTALALDLERRGYIVYVVAYTQEDAQHVRSQSRVDILPLNLDPVYPENAHDQVSRLHEQLSRSHFPIEGEEGHRLSLAGVVLVPDAQFHVGPISDVPPETWSNSLNAKVLHTILTTQQLLPLVTDFRSRVLLLTPSIVPSLNPPNHAIQSTVAGAIQGFSASLASELRLHSLSLCHFRLGHLEIPAPHSRSLEGRHTVKGTPLRQLHDSVFDALQAKRPWRTRHIGRGSLTYDLIGSWLPANLVGWMMGLTRARSSKTQPRLIELNDSSSEGSAQWEKVDDLERGS</sequence>
<feature type="region of interest" description="Disordered" evidence="1">
    <location>
        <begin position="385"/>
        <end position="408"/>
    </location>
</feature>
<dbReference type="Proteomes" id="UP000799439">
    <property type="component" value="Unassembled WGS sequence"/>
</dbReference>
<proteinExistence type="predicted"/>
<reference evidence="3" key="1">
    <citation type="journal article" date="2020" name="Stud. Mycol.">
        <title>101 Dothideomycetes genomes: a test case for predicting lifestyles and emergence of pathogens.</title>
        <authorList>
            <person name="Haridas S."/>
            <person name="Albert R."/>
            <person name="Binder M."/>
            <person name="Bloem J."/>
            <person name="Labutti K."/>
            <person name="Salamov A."/>
            <person name="Andreopoulos B."/>
            <person name="Baker S."/>
            <person name="Barry K."/>
            <person name="Bills G."/>
            <person name="Bluhm B."/>
            <person name="Cannon C."/>
            <person name="Castanera R."/>
            <person name="Culley D."/>
            <person name="Daum C."/>
            <person name="Ezra D."/>
            <person name="Gonzalez J."/>
            <person name="Henrissat B."/>
            <person name="Kuo A."/>
            <person name="Liang C."/>
            <person name="Lipzen A."/>
            <person name="Lutzoni F."/>
            <person name="Magnuson J."/>
            <person name="Mondo S."/>
            <person name="Nolan M."/>
            <person name="Ohm R."/>
            <person name="Pangilinan J."/>
            <person name="Park H.-J."/>
            <person name="Ramirez L."/>
            <person name="Alfaro M."/>
            <person name="Sun H."/>
            <person name="Tritt A."/>
            <person name="Yoshinaga Y."/>
            <person name="Zwiers L.-H."/>
            <person name="Turgeon B."/>
            <person name="Goodwin S."/>
            <person name="Spatafora J."/>
            <person name="Crous P."/>
            <person name="Grigoriev I."/>
        </authorList>
    </citation>
    <scope>NUCLEOTIDE SEQUENCE</scope>
    <source>
        <strain evidence="3">CBS 260.36</strain>
    </source>
</reference>
<feature type="compositionally biased region" description="Basic and acidic residues" evidence="1">
    <location>
        <begin position="399"/>
        <end position="408"/>
    </location>
</feature>
<keyword evidence="2" id="KW-0812">Transmembrane</keyword>
<dbReference type="PANTHER" id="PTHR43313:SF1">
    <property type="entry name" value="3BETA-HYDROXYSTEROID DEHYDROGENASE DHS-16"/>
    <property type="match status" value="1"/>
</dbReference>
<dbReference type="SUPFAM" id="SSF51735">
    <property type="entry name" value="NAD(P)-binding Rossmann-fold domains"/>
    <property type="match status" value="1"/>
</dbReference>
<keyword evidence="2" id="KW-0472">Membrane</keyword>
<dbReference type="EMBL" id="ML996088">
    <property type="protein sequence ID" value="KAF2151365.1"/>
    <property type="molecule type" value="Genomic_DNA"/>
</dbReference>
<protein>
    <submittedName>
        <fullName evidence="3">DUF1776-domain-containing protein</fullName>
    </submittedName>
</protein>
<dbReference type="Pfam" id="PF08643">
    <property type="entry name" value="DUF1776"/>
    <property type="match status" value="2"/>
</dbReference>
<feature type="transmembrane region" description="Helical" evidence="2">
    <location>
        <begin position="71"/>
        <end position="89"/>
    </location>
</feature>
<keyword evidence="2" id="KW-1133">Transmembrane helix</keyword>
<evidence type="ECO:0000313" key="4">
    <source>
        <dbReference type="Proteomes" id="UP000799439"/>
    </source>
</evidence>
<comment type="caution">
    <text evidence="3">The sequence shown here is derived from an EMBL/GenBank/DDBJ whole genome shotgun (WGS) entry which is preliminary data.</text>
</comment>
<dbReference type="InterPro" id="IPR013952">
    <property type="entry name" value="DUF1776_fun"/>
</dbReference>
<evidence type="ECO:0000313" key="3">
    <source>
        <dbReference type="EMBL" id="KAF2151365.1"/>
    </source>
</evidence>
<accession>A0A9P4MEM7</accession>
<dbReference type="AlphaFoldDB" id="A0A9P4MEM7"/>
<dbReference type="InterPro" id="IPR036291">
    <property type="entry name" value="NAD(P)-bd_dom_sf"/>
</dbReference>
<dbReference type="Gene3D" id="3.40.50.720">
    <property type="entry name" value="NAD(P)-binding Rossmann-like Domain"/>
    <property type="match status" value="1"/>
</dbReference>
<name>A0A9P4MEM7_9PEZI</name>
<gene>
    <name evidence="3" type="ORF">K461DRAFT_269609</name>
</gene>
<evidence type="ECO:0000256" key="2">
    <source>
        <dbReference type="SAM" id="Phobius"/>
    </source>
</evidence>
<dbReference type="PANTHER" id="PTHR43313">
    <property type="entry name" value="SHORT-CHAIN DEHYDROGENASE/REDUCTASE FAMILY 9C"/>
    <property type="match status" value="1"/>
</dbReference>